<reference evidence="1 2" key="1">
    <citation type="journal article" date="2018" name="Front. Plant Sci.">
        <title>Red Clover (Trifolium pratense) and Zigzag Clover (T. medium) - A Picture of Genomic Similarities and Differences.</title>
        <authorList>
            <person name="Dluhosova J."/>
            <person name="Istvanek J."/>
            <person name="Nedelnik J."/>
            <person name="Repkova J."/>
        </authorList>
    </citation>
    <scope>NUCLEOTIDE SEQUENCE [LARGE SCALE GENOMIC DNA]</scope>
    <source>
        <strain evidence="2">cv. 10/8</strain>
        <tissue evidence="1">Leaf</tissue>
    </source>
</reference>
<feature type="non-terminal residue" evidence="1">
    <location>
        <position position="1"/>
    </location>
</feature>
<proteinExistence type="predicted"/>
<protein>
    <submittedName>
        <fullName evidence="1">Uncharacterized protein</fullName>
    </submittedName>
</protein>
<keyword evidence="2" id="KW-1185">Reference proteome</keyword>
<evidence type="ECO:0000313" key="2">
    <source>
        <dbReference type="Proteomes" id="UP000265520"/>
    </source>
</evidence>
<name>A0A392UR14_9FABA</name>
<sequence length="36" mass="3867">TLVAKVMSPAMRGCAAGVGNRFTWLGKSIYPDFASY</sequence>
<accession>A0A392UR14</accession>
<dbReference type="AlphaFoldDB" id="A0A392UR14"/>
<comment type="caution">
    <text evidence="1">The sequence shown here is derived from an EMBL/GenBank/DDBJ whole genome shotgun (WGS) entry which is preliminary data.</text>
</comment>
<dbReference type="EMBL" id="LXQA010874318">
    <property type="protein sequence ID" value="MCI75064.1"/>
    <property type="molecule type" value="Genomic_DNA"/>
</dbReference>
<dbReference type="Proteomes" id="UP000265520">
    <property type="component" value="Unassembled WGS sequence"/>
</dbReference>
<organism evidence="1 2">
    <name type="scientific">Trifolium medium</name>
    <dbReference type="NCBI Taxonomy" id="97028"/>
    <lineage>
        <taxon>Eukaryota</taxon>
        <taxon>Viridiplantae</taxon>
        <taxon>Streptophyta</taxon>
        <taxon>Embryophyta</taxon>
        <taxon>Tracheophyta</taxon>
        <taxon>Spermatophyta</taxon>
        <taxon>Magnoliopsida</taxon>
        <taxon>eudicotyledons</taxon>
        <taxon>Gunneridae</taxon>
        <taxon>Pentapetalae</taxon>
        <taxon>rosids</taxon>
        <taxon>fabids</taxon>
        <taxon>Fabales</taxon>
        <taxon>Fabaceae</taxon>
        <taxon>Papilionoideae</taxon>
        <taxon>50 kb inversion clade</taxon>
        <taxon>NPAAA clade</taxon>
        <taxon>Hologalegina</taxon>
        <taxon>IRL clade</taxon>
        <taxon>Trifolieae</taxon>
        <taxon>Trifolium</taxon>
    </lineage>
</organism>
<evidence type="ECO:0000313" key="1">
    <source>
        <dbReference type="EMBL" id="MCI75064.1"/>
    </source>
</evidence>